<evidence type="ECO:0000313" key="3">
    <source>
        <dbReference type="Proteomes" id="UP000664698"/>
    </source>
</evidence>
<proteinExistence type="predicted"/>
<dbReference type="Proteomes" id="UP000664698">
    <property type="component" value="Unassembled WGS sequence"/>
</dbReference>
<comment type="caution">
    <text evidence="2">The sequence shown here is derived from an EMBL/GenBank/DDBJ whole genome shotgun (WGS) entry which is preliminary data.</text>
</comment>
<accession>A0ABS3BJJ8</accession>
<keyword evidence="2" id="KW-0675">Receptor</keyword>
<dbReference type="Gene3D" id="3.40.50.10140">
    <property type="entry name" value="Toll/interleukin-1 receptor homology (TIR) domain"/>
    <property type="match status" value="1"/>
</dbReference>
<protein>
    <submittedName>
        <fullName evidence="2">Toll/interleukin-1 receptor domain-containing protein</fullName>
    </submittedName>
</protein>
<dbReference type="InterPro" id="IPR000157">
    <property type="entry name" value="TIR_dom"/>
</dbReference>
<dbReference type="SUPFAM" id="SSF52200">
    <property type="entry name" value="Toll/Interleukin receptor TIR domain"/>
    <property type="match status" value="1"/>
</dbReference>
<dbReference type="InterPro" id="IPR035897">
    <property type="entry name" value="Toll_tir_struct_dom_sf"/>
</dbReference>
<keyword evidence="3" id="KW-1185">Reference proteome</keyword>
<dbReference type="EMBL" id="JAFKCW010000001">
    <property type="protein sequence ID" value="MBN7799473.1"/>
    <property type="molecule type" value="Genomic_DNA"/>
</dbReference>
<gene>
    <name evidence="2" type="ORF">J0A67_01305</name>
</gene>
<reference evidence="2 3" key="1">
    <citation type="submission" date="2021-03" db="EMBL/GenBank/DDBJ databases">
        <title>novel species isolated from a fishpond in China.</title>
        <authorList>
            <person name="Lu H."/>
            <person name="Cai Z."/>
        </authorList>
    </citation>
    <scope>NUCLEOTIDE SEQUENCE [LARGE SCALE GENOMIC DNA]</scope>
    <source>
        <strain evidence="2 3">JCM 31546</strain>
    </source>
</reference>
<dbReference type="Pfam" id="PF13676">
    <property type="entry name" value="TIR_2"/>
    <property type="match status" value="1"/>
</dbReference>
<sequence>MTIFFEIFPFYMFSYEEIRKKLEGRESDRSYITEMIKLYGSLSVKIALLANASLKKLFNPYWVGCPPGVFLSYKWNGPDSRDYVQEIHDYLSALGYFVFFDRNELPEDADTCTEVPEFISNVANCQYYLLVLTEKTADYITARTGKTSWIFDEYQQAISLVNKGRMCLVPVLVEEGGVTDFFKKENTISLIENRYDFKKLEDVFYPVRFNLSTEHRAILTDVLDSFDVLLAQRRWEEARSLFEQAIYFKNFPDYQFRLFLYSLRIEDFAQAKESFGECAYFTGPAQLPRLLTCYAEIYQLSELNENLSRFLGAR</sequence>
<evidence type="ECO:0000259" key="1">
    <source>
        <dbReference type="PROSITE" id="PS50104"/>
    </source>
</evidence>
<dbReference type="PROSITE" id="PS50104">
    <property type="entry name" value="TIR"/>
    <property type="match status" value="1"/>
</dbReference>
<organism evidence="2 3">
    <name type="scientific">Algoriphagus aestuariicola</name>
    <dbReference type="NCBI Taxonomy" id="1852016"/>
    <lineage>
        <taxon>Bacteria</taxon>
        <taxon>Pseudomonadati</taxon>
        <taxon>Bacteroidota</taxon>
        <taxon>Cytophagia</taxon>
        <taxon>Cytophagales</taxon>
        <taxon>Cyclobacteriaceae</taxon>
        <taxon>Algoriphagus</taxon>
    </lineage>
</organism>
<name>A0ABS3BJJ8_9BACT</name>
<feature type="domain" description="TIR" evidence="1">
    <location>
        <begin position="65"/>
        <end position="211"/>
    </location>
</feature>
<dbReference type="RefSeq" id="WP_206567465.1">
    <property type="nucleotide sequence ID" value="NZ_JAFKCW010000001.1"/>
</dbReference>
<evidence type="ECO:0000313" key="2">
    <source>
        <dbReference type="EMBL" id="MBN7799473.1"/>
    </source>
</evidence>